<evidence type="ECO:0000256" key="11">
    <source>
        <dbReference type="SAM" id="SignalP"/>
    </source>
</evidence>
<reference evidence="13" key="1">
    <citation type="submission" date="2023-06" db="EMBL/GenBank/DDBJ databases">
        <authorList>
            <person name="Delattre M."/>
        </authorList>
    </citation>
    <scope>NUCLEOTIDE SEQUENCE</scope>
    <source>
        <strain evidence="13">AF72</strain>
    </source>
</reference>
<dbReference type="PRINTS" id="PR00205">
    <property type="entry name" value="CADHERIN"/>
</dbReference>
<feature type="non-terminal residue" evidence="13">
    <location>
        <position position="883"/>
    </location>
</feature>
<evidence type="ECO:0000256" key="1">
    <source>
        <dbReference type="ARBA" id="ARBA00004370"/>
    </source>
</evidence>
<feature type="signal peptide" evidence="11">
    <location>
        <begin position="1"/>
        <end position="24"/>
    </location>
</feature>
<dbReference type="PANTHER" id="PTHR24026">
    <property type="entry name" value="FAT ATYPICAL CADHERIN-RELATED"/>
    <property type="match status" value="1"/>
</dbReference>
<keyword evidence="3" id="KW-0812">Transmembrane</keyword>
<evidence type="ECO:0000256" key="9">
    <source>
        <dbReference type="PROSITE-ProRule" id="PRU00043"/>
    </source>
</evidence>
<feature type="domain" description="Cadherin" evidence="12">
    <location>
        <begin position="393"/>
        <end position="510"/>
    </location>
</feature>
<comment type="caution">
    <text evidence="13">The sequence shown here is derived from an EMBL/GenBank/DDBJ whole genome shotgun (WGS) entry which is preliminary data.</text>
</comment>
<evidence type="ECO:0000256" key="4">
    <source>
        <dbReference type="ARBA" id="ARBA00022737"/>
    </source>
</evidence>
<dbReference type="InterPro" id="IPR056286">
    <property type="entry name" value="Cadherin_CELSR1-3_9th"/>
</dbReference>
<dbReference type="SMART" id="SM00112">
    <property type="entry name" value="CA"/>
    <property type="match status" value="5"/>
</dbReference>
<dbReference type="GO" id="GO:0007156">
    <property type="term" value="P:homophilic cell adhesion via plasma membrane adhesion molecules"/>
    <property type="evidence" value="ECO:0007669"/>
    <property type="project" value="InterPro"/>
</dbReference>
<sequence>MKPRGLFLLVWPLLLLLLLSTVLGETLDDFFVRPSSPVCHACLVPHPTAIHWIPYARPPCFHPGQPIFIWPTANASLPVEERCRSPSAYHSAQVSVDEDGLVFARERLCFYDTIQVVEYSYVCAGTTLHGQFRLGHILFSKRRREKRDISPVASRRTKRSVEKREKRWSRRRNPHQGAIHFQQQSYVKELAEDAPVDTVVVTVSATHAAGHPLYYSMAAPQDGRSQNIFTLDTHTGEIRLAKALDRETLDRHVLKVTAFERLDPSISSSASVVVEVLDVQDNSPQFERDSYFAEISEDAPIGTTIVSVFARDRDAGSNGEVEYSLETEAEGSNLLSINPNSGVIQTAAALDRETLSLIRLSVIASDKGKEPLSSRALVELSINDVNDNAPVFSQDSYNITVLENVTVPVVIARLEATDADAGANGRVHYGMVTSSDLLHVDYKTGEMTILVRDINDNTPVFKPNEMNVTLSEETQLGAQIAIVRAEDRDENSKLFYRIEHQDLNDNVPEFSSLNYTATVSEDIAVGTSFIQILATDVDAGPNGIVDYFLNTSGRGADLFRLDRTSGTLRVNQKLDREKMAMMTLPVYAEDRGQPPLRAHSMITVMLMDVNDNAPQFSQPSYDLWIAENQPAGTLVGTLVATDPDEGSNADIEFRVFGGTDARLFELEADPQQKGVARLLSRQPFDYESKTNAFNLEVQASSGQLSSTVPVRVHVSDVNDHPPSLRPSILLVNRMAGGQGLERLGSLPAFDPDQNATLEYSVETNELLAVDRYSGKITLKGAWKRNIDAQVKACVSDGANTVCNPLRLLYTWVEDNWLGEAVTVSLRTTTVDDFLDPDVYARFRQSIASLSTWAENSITVLSILAKNSSTEVSFVVVDRTRLIR</sequence>
<dbReference type="GO" id="GO:0005886">
    <property type="term" value="C:plasma membrane"/>
    <property type="evidence" value="ECO:0007669"/>
    <property type="project" value="InterPro"/>
</dbReference>
<keyword evidence="8" id="KW-0325">Glycoprotein</keyword>
<comment type="subcellular location">
    <subcellularLocation>
        <location evidence="1">Membrane</location>
    </subcellularLocation>
</comment>
<evidence type="ECO:0000256" key="6">
    <source>
        <dbReference type="ARBA" id="ARBA00022989"/>
    </source>
</evidence>
<evidence type="ECO:0000256" key="7">
    <source>
        <dbReference type="ARBA" id="ARBA00023136"/>
    </source>
</evidence>
<dbReference type="InterPro" id="IPR015919">
    <property type="entry name" value="Cadherin-like_sf"/>
</dbReference>
<feature type="domain" description="Cadherin" evidence="12">
    <location>
        <begin position="511"/>
        <end position="616"/>
    </location>
</feature>
<dbReference type="PANTHER" id="PTHR24026:SF51">
    <property type="entry name" value="PROTOCADHERIN-LIKE WING POLARITY PROTEIN STAN"/>
    <property type="match status" value="1"/>
</dbReference>
<dbReference type="GO" id="GO:0007411">
    <property type="term" value="P:axon guidance"/>
    <property type="evidence" value="ECO:0007669"/>
    <property type="project" value="UniProtKB-ARBA"/>
</dbReference>
<keyword evidence="7" id="KW-0472">Membrane</keyword>
<evidence type="ECO:0000256" key="2">
    <source>
        <dbReference type="ARBA" id="ARBA00022536"/>
    </source>
</evidence>
<dbReference type="Pfam" id="PF00028">
    <property type="entry name" value="Cadherin"/>
    <property type="match status" value="4"/>
</dbReference>
<dbReference type="Pfam" id="PF23592">
    <property type="entry name" value="Cadherin_CELSR2_9th"/>
    <property type="match status" value="1"/>
</dbReference>
<feature type="domain" description="Cadherin" evidence="12">
    <location>
        <begin position="617"/>
        <end position="724"/>
    </location>
</feature>
<evidence type="ECO:0000313" key="13">
    <source>
        <dbReference type="EMBL" id="CAJ0587662.1"/>
    </source>
</evidence>
<dbReference type="Pfam" id="PF24337">
    <property type="entry name" value="DUF7505"/>
    <property type="match status" value="1"/>
</dbReference>
<feature type="domain" description="Cadherin" evidence="12">
    <location>
        <begin position="287"/>
        <end position="392"/>
    </location>
</feature>
<gene>
    <name evidence="13" type="ORF">MSPICULIGERA_LOCUS25617</name>
</gene>
<feature type="domain" description="Cadherin" evidence="12">
    <location>
        <begin position="182"/>
        <end position="286"/>
    </location>
</feature>
<evidence type="ECO:0000256" key="8">
    <source>
        <dbReference type="ARBA" id="ARBA00023180"/>
    </source>
</evidence>
<dbReference type="Proteomes" id="UP001177023">
    <property type="component" value="Unassembled WGS sequence"/>
</dbReference>
<keyword evidence="4" id="KW-0677">Repeat</keyword>
<keyword evidence="14" id="KW-1185">Reference proteome</keyword>
<dbReference type="EMBL" id="CATQJA010002710">
    <property type="protein sequence ID" value="CAJ0587662.1"/>
    <property type="molecule type" value="Genomic_DNA"/>
</dbReference>
<keyword evidence="2" id="KW-0245">EGF-like domain</keyword>
<proteinExistence type="predicted"/>
<dbReference type="InterPro" id="IPR002126">
    <property type="entry name" value="Cadherin-like_dom"/>
</dbReference>
<feature type="chain" id="PRO_5041283444" description="Cadherin domain-containing protein" evidence="11">
    <location>
        <begin position="25"/>
        <end position="883"/>
    </location>
</feature>
<evidence type="ECO:0000256" key="10">
    <source>
        <dbReference type="SAM" id="MobiDB-lite"/>
    </source>
</evidence>
<dbReference type="CDD" id="cd11304">
    <property type="entry name" value="Cadherin_repeat"/>
    <property type="match status" value="4"/>
</dbReference>
<dbReference type="PROSITE" id="PS50268">
    <property type="entry name" value="CADHERIN_2"/>
    <property type="match status" value="5"/>
</dbReference>
<keyword evidence="5 9" id="KW-0106">Calcium</keyword>
<evidence type="ECO:0000256" key="5">
    <source>
        <dbReference type="ARBA" id="ARBA00022837"/>
    </source>
</evidence>
<evidence type="ECO:0000313" key="14">
    <source>
        <dbReference type="Proteomes" id="UP001177023"/>
    </source>
</evidence>
<protein>
    <recommendedName>
        <fullName evidence="12">Cadherin domain-containing protein</fullName>
    </recommendedName>
</protein>
<dbReference type="Gene3D" id="2.60.40.60">
    <property type="entry name" value="Cadherins"/>
    <property type="match status" value="6"/>
</dbReference>
<dbReference type="AlphaFoldDB" id="A0AA36GE52"/>
<dbReference type="GO" id="GO:0005509">
    <property type="term" value="F:calcium ion binding"/>
    <property type="evidence" value="ECO:0007669"/>
    <property type="project" value="UniProtKB-UniRule"/>
</dbReference>
<accession>A0AA36GE52</accession>
<keyword evidence="6" id="KW-1133">Transmembrane helix</keyword>
<evidence type="ECO:0000256" key="3">
    <source>
        <dbReference type="ARBA" id="ARBA00022692"/>
    </source>
</evidence>
<evidence type="ECO:0000259" key="12">
    <source>
        <dbReference type="PROSITE" id="PS50268"/>
    </source>
</evidence>
<dbReference type="SUPFAM" id="SSF49313">
    <property type="entry name" value="Cadherin-like"/>
    <property type="match status" value="7"/>
</dbReference>
<organism evidence="13 14">
    <name type="scientific">Mesorhabditis spiculigera</name>
    <dbReference type="NCBI Taxonomy" id="96644"/>
    <lineage>
        <taxon>Eukaryota</taxon>
        <taxon>Metazoa</taxon>
        <taxon>Ecdysozoa</taxon>
        <taxon>Nematoda</taxon>
        <taxon>Chromadorea</taxon>
        <taxon>Rhabditida</taxon>
        <taxon>Rhabditina</taxon>
        <taxon>Rhabditomorpha</taxon>
        <taxon>Rhabditoidea</taxon>
        <taxon>Rhabditidae</taxon>
        <taxon>Mesorhabditinae</taxon>
        <taxon>Mesorhabditis</taxon>
    </lineage>
</organism>
<name>A0AA36GE52_9BILA</name>
<keyword evidence="11" id="KW-0732">Signal</keyword>
<dbReference type="PROSITE" id="PS00232">
    <property type="entry name" value="CADHERIN_1"/>
    <property type="match status" value="4"/>
</dbReference>
<dbReference type="InterPro" id="IPR020894">
    <property type="entry name" value="Cadherin_CS"/>
</dbReference>
<feature type="region of interest" description="Disordered" evidence="10">
    <location>
        <begin position="148"/>
        <end position="172"/>
    </location>
</feature>
<dbReference type="InterPro" id="IPR055928">
    <property type="entry name" value="Fmi-1_DUF7505"/>
</dbReference>
<dbReference type="FunFam" id="2.60.40.60:FF:000080">
    <property type="entry name" value="FAT atypical cadherin 1"/>
    <property type="match status" value="1"/>
</dbReference>
<dbReference type="FunFam" id="2.60.40.60:FF:000020">
    <property type="entry name" value="Dachsous cadherin-related 1b"/>
    <property type="match status" value="2"/>
</dbReference>